<dbReference type="GO" id="GO:0036064">
    <property type="term" value="C:ciliary basal body"/>
    <property type="evidence" value="ECO:0007669"/>
    <property type="project" value="TreeGrafter"/>
</dbReference>
<feature type="region of interest" description="Disordered" evidence="1">
    <location>
        <begin position="241"/>
        <end position="267"/>
    </location>
</feature>
<dbReference type="Proteomes" id="UP000673691">
    <property type="component" value="Unassembled WGS sequence"/>
</dbReference>
<proteinExistence type="predicted"/>
<gene>
    <name evidence="3" type="ORF">BJ554DRAFT_7002</name>
</gene>
<protein>
    <recommendedName>
        <fullName evidence="2">NPHP4 C2-like domain-containing protein</fullName>
    </recommendedName>
</protein>
<dbReference type="GO" id="GO:0035869">
    <property type="term" value="C:ciliary transition zone"/>
    <property type="evidence" value="ECO:0007669"/>
    <property type="project" value="TreeGrafter"/>
</dbReference>
<feature type="domain" description="NPHP4 C2-like" evidence="2">
    <location>
        <begin position="133"/>
        <end position="284"/>
    </location>
</feature>
<dbReference type="PANTHER" id="PTHR31043:SF3">
    <property type="entry name" value="NEPHROCYSTIN-4"/>
    <property type="match status" value="1"/>
</dbReference>
<evidence type="ECO:0000259" key="2">
    <source>
        <dbReference type="Pfam" id="PF26186"/>
    </source>
</evidence>
<dbReference type="InterPro" id="IPR029775">
    <property type="entry name" value="NPHP4"/>
</dbReference>
<organism evidence="3 4">
    <name type="scientific">Olpidium bornovanus</name>
    <dbReference type="NCBI Taxonomy" id="278681"/>
    <lineage>
        <taxon>Eukaryota</taxon>
        <taxon>Fungi</taxon>
        <taxon>Fungi incertae sedis</taxon>
        <taxon>Olpidiomycota</taxon>
        <taxon>Olpidiomycotina</taxon>
        <taxon>Olpidiomycetes</taxon>
        <taxon>Olpidiales</taxon>
        <taxon>Olpidiaceae</taxon>
        <taxon>Olpidium</taxon>
    </lineage>
</organism>
<dbReference type="PANTHER" id="PTHR31043">
    <property type="entry name" value="NEPHROCYSTIN-4"/>
    <property type="match status" value="1"/>
</dbReference>
<sequence>METEIKDPLQCNEVTVTIMGVTLFRAAETLLGGAKTISPRWIPRRADRVPSSAFFTFQFYNFDCTATNRYFLHTGDVPPTARFDPPSEMHRSASAPGGSLHQHNLSRGSIRSMVTGGDAAHNDSRRQQELGSADEIWPAILYGLGSDGQPLFSDPPGFSAKYFVDPRFDVRADPENVAEGHAFLRHLYRSSLYIDVWDGDSLVQLGSCSVQLRNILRQGRSGVVYIEDAELVFTQFSDDAGAPTPSAGARRPEAARDGGVSPQDSGSRSLVIGRVHLSITNIGRRGNSGERGPAAPRKRPVIVFDYREALRETAKSTTRKVLAKR</sequence>
<evidence type="ECO:0000256" key="1">
    <source>
        <dbReference type="SAM" id="MobiDB-lite"/>
    </source>
</evidence>
<evidence type="ECO:0000313" key="3">
    <source>
        <dbReference type="EMBL" id="KAG5460897.1"/>
    </source>
</evidence>
<name>A0A8H8DKA1_9FUNG</name>
<accession>A0A8H8DKA1</accession>
<reference evidence="3 4" key="1">
    <citation type="journal article" name="Sci. Rep.">
        <title>Genome-scale phylogenetic analyses confirm Olpidium as the closest living zoosporic fungus to the non-flagellated, terrestrial fungi.</title>
        <authorList>
            <person name="Chang Y."/>
            <person name="Rochon D."/>
            <person name="Sekimoto S."/>
            <person name="Wang Y."/>
            <person name="Chovatia M."/>
            <person name="Sandor L."/>
            <person name="Salamov A."/>
            <person name="Grigoriev I.V."/>
            <person name="Stajich J.E."/>
            <person name="Spatafora J.W."/>
        </authorList>
    </citation>
    <scope>NUCLEOTIDE SEQUENCE [LARGE SCALE GENOMIC DNA]</scope>
    <source>
        <strain evidence="3">S191</strain>
    </source>
</reference>
<comment type="caution">
    <text evidence="3">The sequence shown here is derived from an EMBL/GenBank/DDBJ whole genome shotgun (WGS) entry which is preliminary data.</text>
</comment>
<dbReference type="Pfam" id="PF26186">
    <property type="entry name" value="NPHP4_C2_3rd"/>
    <property type="match status" value="1"/>
</dbReference>
<feature type="non-terminal residue" evidence="3">
    <location>
        <position position="325"/>
    </location>
</feature>
<dbReference type="GO" id="GO:0097546">
    <property type="term" value="C:ciliary base"/>
    <property type="evidence" value="ECO:0007669"/>
    <property type="project" value="TreeGrafter"/>
</dbReference>
<dbReference type="GO" id="GO:0097730">
    <property type="term" value="C:non-motile cilium"/>
    <property type="evidence" value="ECO:0007669"/>
    <property type="project" value="InterPro"/>
</dbReference>
<feature type="region of interest" description="Disordered" evidence="1">
    <location>
        <begin position="81"/>
        <end position="103"/>
    </location>
</feature>
<dbReference type="EMBL" id="JAEFCI010004518">
    <property type="protein sequence ID" value="KAG5460897.1"/>
    <property type="molecule type" value="Genomic_DNA"/>
</dbReference>
<dbReference type="GO" id="GO:1904491">
    <property type="term" value="P:protein localization to ciliary transition zone"/>
    <property type="evidence" value="ECO:0007669"/>
    <property type="project" value="TreeGrafter"/>
</dbReference>
<dbReference type="OrthoDB" id="313446at2759"/>
<dbReference type="InterPro" id="IPR058765">
    <property type="entry name" value="NPHP4_C2-like"/>
</dbReference>
<keyword evidence="4" id="KW-1185">Reference proteome</keyword>
<dbReference type="AlphaFoldDB" id="A0A8H8DKA1"/>
<evidence type="ECO:0000313" key="4">
    <source>
        <dbReference type="Proteomes" id="UP000673691"/>
    </source>
</evidence>